<dbReference type="EMBL" id="QXEV01000001">
    <property type="protein sequence ID" value="RIA78577.1"/>
    <property type="molecule type" value="Genomic_DNA"/>
</dbReference>
<proteinExistence type="predicted"/>
<dbReference type="RefSeq" id="WP_119015319.1">
    <property type="nucleotide sequence ID" value="NZ_QXEV01000001.1"/>
</dbReference>
<comment type="caution">
    <text evidence="1">The sequence shown here is derived from an EMBL/GenBank/DDBJ whole genome shotgun (WGS) entry which is preliminary data.</text>
</comment>
<reference evidence="1 2" key="1">
    <citation type="submission" date="2018-08" db="EMBL/GenBank/DDBJ databases">
        <title>Genomic Encyclopedia of Archaeal and Bacterial Type Strains, Phase II (KMG-II): from individual species to whole genera.</title>
        <authorList>
            <person name="Goeker M."/>
        </authorList>
    </citation>
    <scope>NUCLEOTIDE SEQUENCE [LARGE SCALE GENOMIC DNA]</scope>
    <source>
        <strain evidence="1 2">ATCC 27112</strain>
    </source>
</reference>
<protein>
    <submittedName>
        <fullName evidence="1">Uncharacterized protein</fullName>
    </submittedName>
</protein>
<evidence type="ECO:0000313" key="1">
    <source>
        <dbReference type="EMBL" id="RIA78577.1"/>
    </source>
</evidence>
<dbReference type="InParanoid" id="A0A397S3Q4"/>
<name>A0A397S3Q4_9MOLU</name>
<evidence type="ECO:0000313" key="2">
    <source>
        <dbReference type="Proteomes" id="UP000266506"/>
    </source>
</evidence>
<dbReference type="Proteomes" id="UP000266506">
    <property type="component" value="Unassembled WGS sequence"/>
</dbReference>
<organism evidence="1 2">
    <name type="scientific">Anaeroplasma bactoclasticum</name>
    <dbReference type="NCBI Taxonomy" id="2088"/>
    <lineage>
        <taxon>Bacteria</taxon>
        <taxon>Bacillati</taxon>
        <taxon>Mycoplasmatota</taxon>
        <taxon>Mollicutes</taxon>
        <taxon>Anaeroplasmatales</taxon>
        <taxon>Anaeroplasmataceae</taxon>
        <taxon>Anaeroplasma</taxon>
    </lineage>
</organism>
<accession>A0A397S3Q4</accession>
<dbReference type="OrthoDB" id="7596142at2"/>
<dbReference type="AlphaFoldDB" id="A0A397S3Q4"/>
<gene>
    <name evidence="1" type="ORF">EI71_00138</name>
</gene>
<sequence>MGQVLTKTIKFEGKINFVELMDKVVNMPNVFDIRRKEYLEKNKFVLNFAYKDMVVENTGLFRTTSFARFQTVFTQVEPNLVQLATEYGFIGSASNMALADKMNDIIAKYLNESRSNVVDAEYNDVPTPDSDFISSADKLLKAKELYDRGAISFDEYERLKNKFMEDALR</sequence>
<keyword evidence="2" id="KW-1185">Reference proteome</keyword>